<gene>
    <name evidence="2" type="primary">PIF1</name>
    <name evidence="2" type="ORF">SNAT2548_LOCUS20646</name>
</gene>
<keyword evidence="3" id="KW-1185">Reference proteome</keyword>
<evidence type="ECO:0000313" key="2">
    <source>
        <dbReference type="EMBL" id="CAE7378118.1"/>
    </source>
</evidence>
<organism evidence="2 3">
    <name type="scientific">Symbiodinium natans</name>
    <dbReference type="NCBI Taxonomy" id="878477"/>
    <lineage>
        <taxon>Eukaryota</taxon>
        <taxon>Sar</taxon>
        <taxon>Alveolata</taxon>
        <taxon>Dinophyceae</taxon>
        <taxon>Suessiales</taxon>
        <taxon>Symbiodiniaceae</taxon>
        <taxon>Symbiodinium</taxon>
    </lineage>
</organism>
<dbReference type="EMBL" id="CAJNDS010002217">
    <property type="protein sequence ID" value="CAE7378118.1"/>
    <property type="molecule type" value="Genomic_DNA"/>
</dbReference>
<accession>A0A812QEB4</accession>
<name>A0A812QEB4_9DINO</name>
<sequence length="138" mass="14929">MENTHKVETGRDCTNSQAEPGSLLTSTRNTSMDPDTPLANFTDIAVYTRSGLVEQSVPATFSISDTYALARALGFEDDDLDGLEIAGDLSWQPPPNLDQVTHYVTYLSNSSDGTWRSQVGTSDIPVGTNQQILLQDGC</sequence>
<feature type="compositionally biased region" description="Polar residues" evidence="1">
    <location>
        <begin position="12"/>
        <end position="33"/>
    </location>
</feature>
<evidence type="ECO:0000256" key="1">
    <source>
        <dbReference type="SAM" id="MobiDB-lite"/>
    </source>
</evidence>
<dbReference type="Proteomes" id="UP000604046">
    <property type="component" value="Unassembled WGS sequence"/>
</dbReference>
<feature type="region of interest" description="Disordered" evidence="1">
    <location>
        <begin position="1"/>
        <end position="36"/>
    </location>
</feature>
<comment type="caution">
    <text evidence="2">The sequence shown here is derived from an EMBL/GenBank/DDBJ whole genome shotgun (WGS) entry which is preliminary data.</text>
</comment>
<protein>
    <submittedName>
        <fullName evidence="2">PIF1 protein</fullName>
    </submittedName>
</protein>
<proteinExistence type="predicted"/>
<dbReference type="AlphaFoldDB" id="A0A812QEB4"/>
<evidence type="ECO:0000313" key="3">
    <source>
        <dbReference type="Proteomes" id="UP000604046"/>
    </source>
</evidence>
<reference evidence="2" key="1">
    <citation type="submission" date="2021-02" db="EMBL/GenBank/DDBJ databases">
        <authorList>
            <person name="Dougan E. K."/>
            <person name="Rhodes N."/>
            <person name="Thang M."/>
            <person name="Chan C."/>
        </authorList>
    </citation>
    <scope>NUCLEOTIDE SEQUENCE</scope>
</reference>
<feature type="compositionally biased region" description="Basic and acidic residues" evidence="1">
    <location>
        <begin position="1"/>
        <end position="11"/>
    </location>
</feature>